<gene>
    <name evidence="1" type="primary">mqnB</name>
    <name evidence="5" type="ORF">SAMN04488516_10692</name>
</gene>
<dbReference type="EC" id="3.2.2.26" evidence="1 2"/>
<dbReference type="Pfam" id="PF01048">
    <property type="entry name" value="PNP_UDP_1"/>
    <property type="match status" value="1"/>
</dbReference>
<dbReference type="Gene3D" id="3.40.50.1580">
    <property type="entry name" value="Nucleoside phosphorylase domain"/>
    <property type="match status" value="1"/>
</dbReference>
<dbReference type="STRING" id="206665.SAMN04488516_10692"/>
<keyword evidence="3" id="KW-0812">Transmembrane</keyword>
<keyword evidence="1 5" id="KW-0378">Hydrolase</keyword>
<evidence type="ECO:0000259" key="4">
    <source>
        <dbReference type="Pfam" id="PF01048"/>
    </source>
</evidence>
<evidence type="ECO:0000256" key="1">
    <source>
        <dbReference type="HAMAP-Rule" id="MF_00991"/>
    </source>
</evidence>
<organism evidence="5 6">
    <name type="scientific">Desulfonauticus submarinus</name>
    <dbReference type="NCBI Taxonomy" id="206665"/>
    <lineage>
        <taxon>Bacteria</taxon>
        <taxon>Pseudomonadati</taxon>
        <taxon>Thermodesulfobacteriota</taxon>
        <taxon>Desulfovibrionia</taxon>
        <taxon>Desulfovibrionales</taxon>
        <taxon>Desulfonauticaceae</taxon>
        <taxon>Desulfonauticus</taxon>
    </lineage>
</organism>
<comment type="catalytic activity">
    <reaction evidence="1">
        <text>futalosine + H2O = dehypoxanthine futalosine + hypoxanthine</text>
        <dbReference type="Rhea" id="RHEA:25904"/>
        <dbReference type="ChEBI" id="CHEBI:15377"/>
        <dbReference type="ChEBI" id="CHEBI:17368"/>
        <dbReference type="ChEBI" id="CHEBI:58863"/>
        <dbReference type="ChEBI" id="CHEBI:58864"/>
        <dbReference type="EC" id="3.2.2.26"/>
    </reaction>
</comment>
<reference evidence="5 6" key="1">
    <citation type="submission" date="2016-10" db="EMBL/GenBank/DDBJ databases">
        <authorList>
            <person name="de Groot N.N."/>
        </authorList>
    </citation>
    <scope>NUCLEOTIDE SEQUENCE [LARGE SCALE GENOMIC DNA]</scope>
    <source>
        <strain evidence="5 6">DSM 15269</strain>
    </source>
</reference>
<dbReference type="AlphaFoldDB" id="A0A1H0E1W7"/>
<dbReference type="HAMAP" id="MF_00991">
    <property type="entry name" value="MqnB"/>
    <property type="match status" value="1"/>
</dbReference>
<dbReference type="InterPro" id="IPR035994">
    <property type="entry name" value="Nucleoside_phosphorylase_sf"/>
</dbReference>
<comment type="similarity">
    <text evidence="1">Belongs to the PNP/UDP phosphorylase family. Futalosine hydrolase subfamily.</text>
</comment>
<dbReference type="NCBIfam" id="TIGR03664">
    <property type="entry name" value="fut_nucase"/>
    <property type="match status" value="1"/>
</dbReference>
<dbReference type="RefSeq" id="WP_092065392.1">
    <property type="nucleotide sequence ID" value="NZ_FNIN01000006.1"/>
</dbReference>
<proteinExistence type="inferred from homology"/>
<dbReference type="InterPro" id="IPR000845">
    <property type="entry name" value="Nucleoside_phosphorylase_d"/>
</dbReference>
<accession>A0A1H0E1W7</accession>
<dbReference type="UniPathway" id="UPA00079"/>
<dbReference type="GO" id="GO:0019284">
    <property type="term" value="P:L-methionine salvage from S-adenosylmethionine"/>
    <property type="evidence" value="ECO:0007669"/>
    <property type="project" value="TreeGrafter"/>
</dbReference>
<dbReference type="InterPro" id="IPR019963">
    <property type="entry name" value="FL_hydrolase_MqnB"/>
</dbReference>
<dbReference type="OrthoDB" id="9788270at2"/>
<evidence type="ECO:0000256" key="2">
    <source>
        <dbReference type="NCBIfam" id="TIGR03664"/>
    </source>
</evidence>
<dbReference type="GO" id="GO:0008930">
    <property type="term" value="F:methylthioadenosine nucleosidase activity"/>
    <property type="evidence" value="ECO:0007669"/>
    <property type="project" value="TreeGrafter"/>
</dbReference>
<dbReference type="PANTHER" id="PTHR46832">
    <property type="entry name" value="5'-METHYLTHIOADENOSINE/S-ADENOSYLHOMOCYSTEINE NUCLEOSIDASE"/>
    <property type="match status" value="1"/>
</dbReference>
<keyword evidence="1" id="KW-0474">Menaquinone biosynthesis</keyword>
<protein>
    <recommendedName>
        <fullName evidence="1 2">Futalosine hydrolase</fullName>
        <shortName evidence="1">FL hydrolase</shortName>
        <ecNumber evidence="1 2">3.2.2.26</ecNumber>
    </recommendedName>
    <alternativeName>
        <fullName evidence="1">Futalosine nucleosidase</fullName>
    </alternativeName>
    <alternativeName>
        <fullName evidence="1">Menaquinone biosynthetic enzyme MqnB</fullName>
    </alternativeName>
</protein>
<name>A0A1H0E1W7_9BACT</name>
<dbReference type="GO" id="GO:0005829">
    <property type="term" value="C:cytosol"/>
    <property type="evidence" value="ECO:0007669"/>
    <property type="project" value="TreeGrafter"/>
</dbReference>
<dbReference type="GO" id="GO:0009234">
    <property type="term" value="P:menaquinone biosynthetic process"/>
    <property type="evidence" value="ECO:0007669"/>
    <property type="project" value="UniProtKB-UniRule"/>
</dbReference>
<keyword evidence="3" id="KW-0472">Membrane</keyword>
<dbReference type="PANTHER" id="PTHR46832:SF2">
    <property type="entry name" value="FUTALOSINE HYDROLASE"/>
    <property type="match status" value="1"/>
</dbReference>
<feature type="transmembrane region" description="Helical" evidence="3">
    <location>
        <begin position="64"/>
        <end position="82"/>
    </location>
</feature>
<evidence type="ECO:0000256" key="3">
    <source>
        <dbReference type="SAM" id="Phobius"/>
    </source>
</evidence>
<evidence type="ECO:0000313" key="6">
    <source>
        <dbReference type="Proteomes" id="UP000199602"/>
    </source>
</evidence>
<dbReference type="GO" id="GO:0008782">
    <property type="term" value="F:adenosylhomocysteine nucleosidase activity"/>
    <property type="evidence" value="ECO:0007669"/>
    <property type="project" value="TreeGrafter"/>
</dbReference>
<keyword evidence="3" id="KW-1133">Transmembrane helix</keyword>
<comment type="pathway">
    <text evidence="1">Quinol/quinone metabolism; menaquinone biosynthesis.</text>
</comment>
<comment type="function">
    <text evidence="1">Catalyzes the hydrolysis of futalosine (FL) to dehypoxanthine futalosine (DHFL) and hypoxanthine, a step in the biosynthesis of menaquinone (MK, vitamin K2).</text>
</comment>
<dbReference type="Proteomes" id="UP000199602">
    <property type="component" value="Unassembled WGS sequence"/>
</dbReference>
<feature type="transmembrane region" description="Helical" evidence="3">
    <location>
        <begin position="36"/>
        <end position="57"/>
    </location>
</feature>
<keyword evidence="6" id="KW-1185">Reference proteome</keyword>
<feature type="domain" description="Nucleoside phosphorylase" evidence="4">
    <location>
        <begin position="34"/>
        <end position="205"/>
    </location>
</feature>
<evidence type="ECO:0000313" key="5">
    <source>
        <dbReference type="EMBL" id="SDN76296.1"/>
    </source>
</evidence>
<dbReference type="GO" id="GO:0009116">
    <property type="term" value="P:nucleoside metabolic process"/>
    <property type="evidence" value="ECO:0007669"/>
    <property type="project" value="InterPro"/>
</dbReference>
<dbReference type="SUPFAM" id="SSF53167">
    <property type="entry name" value="Purine and uridine phosphorylases"/>
    <property type="match status" value="1"/>
</dbReference>
<dbReference type="EMBL" id="FNIN01000006">
    <property type="protein sequence ID" value="SDN76296.1"/>
    <property type="molecule type" value="Genomic_DNA"/>
</dbReference>
<sequence>MSHKILFVFATLKEAESFLSKKIRVSQGELYRLNASNWILVTGISILNSILFLSLTIPKIKPSLVVNLGIAGTFSPSIYSLGSTVICKTEIWPELGIYMPAGVNRKLLKFPLWDTIDNKIDLNPTKILHKFQLNLSFPKVTSLTVSGVSGFEKQAQTLKKAFQADIENMEGFALAYACYILKVPFLEIRTISNVVGVKDKKFWDIAKALSSLAKLKEYFL</sequence>